<protein>
    <submittedName>
        <fullName evidence="2">DUF2608 domain-containing protein</fullName>
    </submittedName>
</protein>
<dbReference type="InterPro" id="IPR022565">
    <property type="entry name" value="DUF2608"/>
</dbReference>
<dbReference type="Pfam" id="PF11019">
    <property type="entry name" value="DUF2608"/>
    <property type="match status" value="1"/>
</dbReference>
<evidence type="ECO:0000313" key="2">
    <source>
        <dbReference type="EMBL" id="BFD46486.1"/>
    </source>
</evidence>
<dbReference type="EMBL" id="AP029170">
    <property type="protein sequence ID" value="BFD46486.1"/>
    <property type="molecule type" value="Genomic_DNA"/>
</dbReference>
<sequence>MNKHIFAKITKVSDFLKISEVIDKLDQDSLVLFDVDDVLIMDQDEYRLTHPYRRQWRVESKNRLTREERHLLYSIILKNRAIRLVDYNITDILGRLWKMQIPTVALTKLYTGKFGVIEDFTNWRLTELKGINIDFMKSTPIKEEILVDELHIGGGVPTMKEGVILTADVDKGAVLENILHKKNYYPKTIIFVDDILENIESVAKICSKLQINFYGFEFDGASLIPETELDEKSEKIRFEILEKEHRWITDLKL</sequence>
<organism evidence="2">
    <name type="scientific">Candidatus Tisiphia endosymbiont of Sergentomyia squamirostris</name>
    <dbReference type="NCBI Taxonomy" id="3113639"/>
    <lineage>
        <taxon>Bacteria</taxon>
        <taxon>Pseudomonadati</taxon>
        <taxon>Pseudomonadota</taxon>
        <taxon>Alphaproteobacteria</taxon>
        <taxon>Rickettsiales</taxon>
        <taxon>Rickettsiaceae</taxon>
        <taxon>Rickettsieae</taxon>
        <taxon>Candidatus Tisiphia</taxon>
    </lineage>
</organism>
<evidence type="ECO:0000256" key="1">
    <source>
        <dbReference type="ARBA" id="ARBA00022729"/>
    </source>
</evidence>
<gene>
    <name evidence="2" type="ORF">DMENIID0002_11320</name>
</gene>
<keyword evidence="1" id="KW-0732">Signal</keyword>
<reference evidence="2" key="1">
    <citation type="submission" date="2024-01" db="EMBL/GenBank/DDBJ databases">
        <title>Sequencing the genomes of a sandfly, Sergentomyia squamirostris, and its two endosymbionts.</title>
        <authorList>
            <person name="Itokawa K."/>
            <person name="Sanjoba C."/>
        </authorList>
    </citation>
    <scope>NUCLEOTIDE SEQUENCE</scope>
    <source>
        <strain evidence="2">RiSSQ</strain>
    </source>
</reference>
<accession>A0AAT9G9J2</accession>
<proteinExistence type="predicted"/>
<dbReference type="AlphaFoldDB" id="A0AAT9G9J2"/>
<name>A0AAT9G9J2_9RICK</name>